<feature type="compositionally biased region" description="Basic and acidic residues" evidence="1">
    <location>
        <begin position="33"/>
        <end position="43"/>
    </location>
</feature>
<dbReference type="Proteomes" id="UP000680206">
    <property type="component" value="Unassembled WGS sequence"/>
</dbReference>
<keyword evidence="3" id="KW-1185">Reference proteome</keyword>
<feature type="compositionally biased region" description="Basic and acidic residues" evidence="1">
    <location>
        <begin position="555"/>
        <end position="564"/>
    </location>
</feature>
<evidence type="ECO:0000313" key="2">
    <source>
        <dbReference type="EMBL" id="MBO2459703.1"/>
    </source>
</evidence>
<feature type="compositionally biased region" description="Low complexity" evidence="1">
    <location>
        <begin position="264"/>
        <end position="290"/>
    </location>
</feature>
<sequence>MSAVHRPLSEWVTEVALQRDGTGTWDPQAEPNSGDRARDARRDPRFEEGWERRRIVLESASGERHGVLGLVRAEPGPDGVEAAAELTHAGAPVLVSEAGIAVVERLERQWPQVRQDPADLAVLAAEPVVLRWSLVGRLVEEGDPGPEMFHILPWELVERSSRGLIGAIDAGRGASGVLLMHWFAPTGSWFGGAMDQMSLWLRDAGAAGLAEHGGIALCEELADADLGRFPEPARRALAELTRRLAGLDAGVRGVAQQATARLSGTPTAPTAPAAPTAPGTPTAPGAPGAADSEGAQGPSAPPDAGVSAEMVEAVTNWLRDLPVIGPGERSADVGGGPMRLAVTEQEDGGEVVLEVPPSAGDVPVIVRAEADGGAVTYLKWLTGGRMRLEVDSPPPYEVGPAPRRPRSGRASAGGHTVVPWPGREGELAEGVRSEPLTLQRALADYTPDEPRDERILVVPHLDLKVTVYESGDGRLIVSASVSSREADGRWLELVLHEAGGGSSRECVIPLRWAYDAAEGALIVGGWQDSLSVSVGPELVGDPALLSPEAVRWSAEHAKDERTGEALRSLLRGPADPGGTP</sequence>
<dbReference type="RefSeq" id="WP_208242585.1">
    <property type="nucleotide sequence ID" value="NZ_JAGEPF010000011.1"/>
</dbReference>
<dbReference type="EMBL" id="JAGEPF010000011">
    <property type="protein sequence ID" value="MBO2459703.1"/>
    <property type="molecule type" value="Genomic_DNA"/>
</dbReference>
<gene>
    <name evidence="2" type="ORF">J4709_19175</name>
</gene>
<reference evidence="2 3" key="1">
    <citation type="submission" date="2021-03" db="EMBL/GenBank/DDBJ databases">
        <title>Actinomadura violae sp. nov., isolated from lichen in Thailand.</title>
        <authorList>
            <person name="Kanchanasin P."/>
            <person name="Saeng-In P."/>
            <person name="Phongsopitanun W."/>
            <person name="Yuki M."/>
            <person name="Kudo T."/>
            <person name="Ohkuma M."/>
            <person name="Tanasupawat S."/>
        </authorList>
    </citation>
    <scope>NUCLEOTIDE SEQUENCE [LARGE SCALE GENOMIC DNA]</scope>
    <source>
        <strain evidence="2 3">LCR2-06</strain>
    </source>
</reference>
<evidence type="ECO:0000256" key="1">
    <source>
        <dbReference type="SAM" id="MobiDB-lite"/>
    </source>
</evidence>
<proteinExistence type="predicted"/>
<feature type="region of interest" description="Disordered" evidence="1">
    <location>
        <begin position="257"/>
        <end position="307"/>
    </location>
</feature>
<evidence type="ECO:0000313" key="3">
    <source>
        <dbReference type="Proteomes" id="UP000680206"/>
    </source>
</evidence>
<comment type="caution">
    <text evidence="2">The sequence shown here is derived from an EMBL/GenBank/DDBJ whole genome shotgun (WGS) entry which is preliminary data.</text>
</comment>
<protein>
    <submittedName>
        <fullName evidence="2">Uncharacterized protein</fullName>
    </submittedName>
</protein>
<organism evidence="2 3">
    <name type="scientific">Actinomadura violacea</name>
    <dbReference type="NCBI Taxonomy" id="2819934"/>
    <lineage>
        <taxon>Bacteria</taxon>
        <taxon>Bacillati</taxon>
        <taxon>Actinomycetota</taxon>
        <taxon>Actinomycetes</taxon>
        <taxon>Streptosporangiales</taxon>
        <taxon>Thermomonosporaceae</taxon>
        <taxon>Actinomadura</taxon>
    </lineage>
</organism>
<feature type="region of interest" description="Disordered" evidence="1">
    <location>
        <begin position="555"/>
        <end position="580"/>
    </location>
</feature>
<feature type="region of interest" description="Disordered" evidence="1">
    <location>
        <begin position="392"/>
        <end position="422"/>
    </location>
</feature>
<name>A0ABS3RSK4_9ACTN</name>
<accession>A0ABS3RSK4</accession>
<feature type="region of interest" description="Disordered" evidence="1">
    <location>
        <begin position="17"/>
        <end position="43"/>
    </location>
</feature>